<keyword evidence="7" id="KW-1185">Reference proteome</keyword>
<dbReference type="InterPro" id="IPR035437">
    <property type="entry name" value="SNase_OB-fold_sf"/>
</dbReference>
<feature type="signal peptide" evidence="4">
    <location>
        <begin position="1"/>
        <end position="33"/>
    </location>
</feature>
<feature type="chain" id="PRO_5046743158" evidence="4">
    <location>
        <begin position="34"/>
        <end position="189"/>
    </location>
</feature>
<dbReference type="Gene3D" id="2.40.50.90">
    <property type="match status" value="1"/>
</dbReference>
<keyword evidence="2" id="KW-0255">Endonuclease</keyword>
<dbReference type="PROSITE" id="PS51257">
    <property type="entry name" value="PROKAR_LIPOPROTEIN"/>
    <property type="match status" value="1"/>
</dbReference>
<gene>
    <name evidence="6" type="ORF">PN457_16905</name>
</gene>
<protein>
    <submittedName>
        <fullName evidence="6">Thermonuclease family protein</fullName>
    </submittedName>
</protein>
<keyword evidence="1" id="KW-0540">Nuclease</keyword>
<evidence type="ECO:0000256" key="1">
    <source>
        <dbReference type="ARBA" id="ARBA00022722"/>
    </source>
</evidence>
<dbReference type="RefSeq" id="WP_271734735.1">
    <property type="nucleotide sequence ID" value="NZ_JANQDP010000198.1"/>
</dbReference>
<feature type="domain" description="TNase-like" evidence="5">
    <location>
        <begin position="41"/>
        <end position="173"/>
    </location>
</feature>
<dbReference type="InterPro" id="IPR016071">
    <property type="entry name" value="Staphylococal_nuclease_OB-fold"/>
</dbReference>
<dbReference type="PROSITE" id="PS50830">
    <property type="entry name" value="TNASE_3"/>
    <property type="match status" value="1"/>
</dbReference>
<proteinExistence type="predicted"/>
<dbReference type="PANTHER" id="PTHR12302">
    <property type="entry name" value="EBNA2 BINDING PROTEIN P100"/>
    <property type="match status" value="1"/>
</dbReference>
<evidence type="ECO:0000256" key="3">
    <source>
        <dbReference type="ARBA" id="ARBA00022801"/>
    </source>
</evidence>
<dbReference type="PANTHER" id="PTHR12302:SF3">
    <property type="entry name" value="SERINE_THREONINE-PROTEIN KINASE 31"/>
    <property type="match status" value="1"/>
</dbReference>
<name>A0ABT5AVM6_9CYAN</name>
<keyword evidence="4" id="KW-0732">Signal</keyword>
<organism evidence="6 7">
    <name type="scientific">Anabaenopsis arnoldii</name>
    <dbReference type="NCBI Taxonomy" id="2152938"/>
    <lineage>
        <taxon>Bacteria</taxon>
        <taxon>Bacillati</taxon>
        <taxon>Cyanobacteriota</taxon>
        <taxon>Cyanophyceae</taxon>
        <taxon>Nostocales</taxon>
        <taxon>Nodulariaceae</taxon>
        <taxon>Anabaenopsis</taxon>
    </lineage>
</organism>
<comment type="caution">
    <text evidence="6">The sequence shown here is derived from an EMBL/GenBank/DDBJ whole genome shotgun (WGS) entry which is preliminary data.</text>
</comment>
<evidence type="ECO:0000256" key="2">
    <source>
        <dbReference type="ARBA" id="ARBA00022759"/>
    </source>
</evidence>
<accession>A0ABT5AVM6</accession>
<dbReference type="SUPFAM" id="SSF50199">
    <property type="entry name" value="Staphylococcal nuclease"/>
    <property type="match status" value="1"/>
</dbReference>
<reference evidence="6 7" key="1">
    <citation type="submission" date="2023-01" db="EMBL/GenBank/DDBJ databases">
        <title>Genomes from the Australian National Cyanobacteria Reference Collection.</title>
        <authorList>
            <person name="Willis A."/>
            <person name="Lee E.M.F."/>
        </authorList>
    </citation>
    <scope>NUCLEOTIDE SEQUENCE [LARGE SCALE GENOMIC DNA]</scope>
    <source>
        <strain evidence="6 7">CS-1033</strain>
    </source>
</reference>
<dbReference type="EMBL" id="JAQMUH010000190">
    <property type="protein sequence ID" value="MDB9541315.1"/>
    <property type="molecule type" value="Genomic_DNA"/>
</dbReference>
<sequence length="189" mass="21689">MRIKICFAPRRKNAKVFLGILLGSLLFFVGCQGDHDQTASNRTQVRVSRVVSGQTLEVLGMAEQPNLISSVRLLGLDAPDLRQSPWGDESKAVLAQLIGEQEKSVILEFDVQAKDNFGRILAYVWKDQQLLNEELLKQGYALFVSRSPNHKYDQRLERAQQWARLMEKGIWNPEKPLRVPPAEFRRRNF</sequence>
<evidence type="ECO:0000313" key="7">
    <source>
        <dbReference type="Proteomes" id="UP001212499"/>
    </source>
</evidence>
<keyword evidence="3" id="KW-0378">Hydrolase</keyword>
<dbReference type="Pfam" id="PF00565">
    <property type="entry name" value="SNase"/>
    <property type="match status" value="1"/>
</dbReference>
<dbReference type="Proteomes" id="UP001212499">
    <property type="component" value="Unassembled WGS sequence"/>
</dbReference>
<evidence type="ECO:0000259" key="5">
    <source>
        <dbReference type="PROSITE" id="PS50830"/>
    </source>
</evidence>
<evidence type="ECO:0000313" key="6">
    <source>
        <dbReference type="EMBL" id="MDB9541315.1"/>
    </source>
</evidence>
<evidence type="ECO:0000256" key="4">
    <source>
        <dbReference type="SAM" id="SignalP"/>
    </source>
</evidence>
<dbReference type="SMART" id="SM00318">
    <property type="entry name" value="SNc"/>
    <property type="match status" value="1"/>
</dbReference>